<feature type="domain" description="Methyltransferase" evidence="1">
    <location>
        <begin position="91"/>
        <end position="172"/>
    </location>
</feature>
<dbReference type="GO" id="GO:0032259">
    <property type="term" value="P:methylation"/>
    <property type="evidence" value="ECO:0007669"/>
    <property type="project" value="UniProtKB-KW"/>
</dbReference>
<name>A0ABS9XWB3_9ACTN</name>
<reference evidence="2" key="1">
    <citation type="submission" date="2022-03" db="EMBL/GenBank/DDBJ databases">
        <title>Streptomyces 7R015 and 7R016 isolated from Barleria lupulina in Thailand.</title>
        <authorList>
            <person name="Kanchanasin P."/>
            <person name="Phongsopitanun W."/>
            <person name="Tanasupawat S."/>
        </authorList>
    </citation>
    <scope>NUCLEOTIDE SEQUENCE</scope>
    <source>
        <strain evidence="2">7R016</strain>
    </source>
</reference>
<proteinExistence type="predicted"/>
<organism evidence="2 3">
    <name type="scientific">Streptomyces spinosisporus</name>
    <dbReference type="NCBI Taxonomy" id="2927582"/>
    <lineage>
        <taxon>Bacteria</taxon>
        <taxon>Bacillati</taxon>
        <taxon>Actinomycetota</taxon>
        <taxon>Actinomycetes</taxon>
        <taxon>Kitasatosporales</taxon>
        <taxon>Streptomycetaceae</taxon>
        <taxon>Streptomyces</taxon>
    </lineage>
</organism>
<dbReference type="InterPro" id="IPR029063">
    <property type="entry name" value="SAM-dependent_MTases_sf"/>
</dbReference>
<dbReference type="Pfam" id="PF13649">
    <property type="entry name" value="Methyltransf_25"/>
    <property type="match status" value="1"/>
</dbReference>
<keyword evidence="3" id="KW-1185">Reference proteome</keyword>
<comment type="caution">
    <text evidence="2">The sequence shown here is derived from an EMBL/GenBank/DDBJ whole genome shotgun (WGS) entry which is preliminary data.</text>
</comment>
<dbReference type="Gene3D" id="3.40.50.150">
    <property type="entry name" value="Vaccinia Virus protein VP39"/>
    <property type="match status" value="1"/>
</dbReference>
<dbReference type="Proteomes" id="UP001165270">
    <property type="component" value="Unassembled WGS sequence"/>
</dbReference>
<gene>
    <name evidence="2" type="ORF">MQN93_42480</name>
</gene>
<dbReference type="InterPro" id="IPR041698">
    <property type="entry name" value="Methyltransf_25"/>
</dbReference>
<protein>
    <submittedName>
        <fullName evidence="2">Methyltransferase domain-containing protein</fullName>
    </submittedName>
</protein>
<dbReference type="SUPFAM" id="SSF53335">
    <property type="entry name" value="S-adenosyl-L-methionine-dependent methyltransferases"/>
    <property type="match status" value="1"/>
</dbReference>
<keyword evidence="2" id="KW-0808">Transferase</keyword>
<sequence>MLLRNRRQTRRWLRKVAAEQIWTIALPDGGRGMSKVNSFLDPARQEESYAPRLAGRSSALMQAKTPGRPVPETVAGLLKAHHEHPDWLGLVLDVGCGRGTSTPVLRGCLRARRIIGLDASASLLAQARERVQGPAHTRIDFIEGDFHDLPLSTGACDTTVAAFCLYHSPRKKARPP</sequence>
<evidence type="ECO:0000313" key="3">
    <source>
        <dbReference type="Proteomes" id="UP001165270"/>
    </source>
</evidence>
<dbReference type="EMBL" id="JALDAX010000033">
    <property type="protein sequence ID" value="MCI3246373.1"/>
    <property type="molecule type" value="Genomic_DNA"/>
</dbReference>
<keyword evidence="2" id="KW-0489">Methyltransferase</keyword>
<evidence type="ECO:0000259" key="1">
    <source>
        <dbReference type="Pfam" id="PF13649"/>
    </source>
</evidence>
<dbReference type="CDD" id="cd02440">
    <property type="entry name" value="AdoMet_MTases"/>
    <property type="match status" value="1"/>
</dbReference>
<evidence type="ECO:0000313" key="2">
    <source>
        <dbReference type="EMBL" id="MCI3246373.1"/>
    </source>
</evidence>
<accession>A0ABS9XWB3</accession>
<dbReference type="RefSeq" id="WP_242713733.1">
    <property type="nucleotide sequence ID" value="NZ_JALDAX010000033.1"/>
</dbReference>
<dbReference type="GO" id="GO:0008168">
    <property type="term" value="F:methyltransferase activity"/>
    <property type="evidence" value="ECO:0007669"/>
    <property type="project" value="UniProtKB-KW"/>
</dbReference>